<evidence type="ECO:0000313" key="12">
    <source>
        <dbReference type="EMBL" id="SNT40445.1"/>
    </source>
</evidence>
<evidence type="ECO:0000256" key="1">
    <source>
        <dbReference type="ARBA" id="ARBA00006115"/>
    </source>
</evidence>
<dbReference type="RefSeq" id="WP_089401890.1">
    <property type="nucleotide sequence ID" value="NZ_FZOT01000047.1"/>
</dbReference>
<dbReference type="SUPFAM" id="SSF53448">
    <property type="entry name" value="Nucleotide-diphospho-sugar transferases"/>
    <property type="match status" value="1"/>
</dbReference>
<evidence type="ECO:0000259" key="11">
    <source>
        <dbReference type="Pfam" id="PF22640"/>
    </source>
</evidence>
<accession>A0A239MCD9</accession>
<dbReference type="GO" id="GO:0004475">
    <property type="term" value="F:mannose-1-phosphate guanylyltransferase (GTP) activity"/>
    <property type="evidence" value="ECO:0007669"/>
    <property type="project" value="UniProtKB-EC"/>
</dbReference>
<comment type="similarity">
    <text evidence="1 8">Belongs to the mannose-6-phosphate isomerase type 2 family.</text>
</comment>
<dbReference type="AlphaFoldDB" id="A0A239MCD9"/>
<dbReference type="Gene3D" id="2.60.120.10">
    <property type="entry name" value="Jelly Rolls"/>
    <property type="match status" value="1"/>
</dbReference>
<dbReference type="GO" id="GO:0009298">
    <property type="term" value="P:GDP-mannose biosynthetic process"/>
    <property type="evidence" value="ECO:0007669"/>
    <property type="project" value="TreeGrafter"/>
</dbReference>
<dbReference type="NCBIfam" id="TIGR01479">
    <property type="entry name" value="GMP_PMI"/>
    <property type="match status" value="1"/>
</dbReference>
<dbReference type="InterPro" id="IPR049577">
    <property type="entry name" value="GMPP_N"/>
</dbReference>
<dbReference type="Pfam" id="PF00483">
    <property type="entry name" value="NTP_transferase"/>
    <property type="match status" value="1"/>
</dbReference>
<keyword evidence="6" id="KW-0342">GTP-binding</keyword>
<evidence type="ECO:0000256" key="6">
    <source>
        <dbReference type="ARBA" id="ARBA00023134"/>
    </source>
</evidence>
<dbReference type="Gene3D" id="3.90.550.10">
    <property type="entry name" value="Spore Coat Polysaccharide Biosynthesis Protein SpsA, Chain A"/>
    <property type="match status" value="1"/>
</dbReference>
<dbReference type="CDD" id="cd02509">
    <property type="entry name" value="GDP-M1P_Guanylyltransferase"/>
    <property type="match status" value="1"/>
</dbReference>
<feature type="domain" description="Nucleotidyl transferase" evidence="9">
    <location>
        <begin position="1"/>
        <end position="275"/>
    </location>
</feature>
<evidence type="ECO:0000256" key="3">
    <source>
        <dbReference type="ARBA" id="ARBA00022679"/>
    </source>
</evidence>
<dbReference type="InterPro" id="IPR051161">
    <property type="entry name" value="Mannose-6P_isomerase_type2"/>
</dbReference>
<dbReference type="EC" id="2.7.7.13" evidence="2"/>
<dbReference type="SUPFAM" id="SSF51182">
    <property type="entry name" value="RmlC-like cupins"/>
    <property type="match status" value="1"/>
</dbReference>
<evidence type="ECO:0000256" key="2">
    <source>
        <dbReference type="ARBA" id="ARBA00012387"/>
    </source>
</evidence>
<dbReference type="InterPro" id="IPR029044">
    <property type="entry name" value="Nucleotide-diphossugar_trans"/>
</dbReference>
<dbReference type="PANTHER" id="PTHR46390">
    <property type="entry name" value="MANNOSE-1-PHOSPHATE GUANYLYLTRANSFERASE"/>
    <property type="match status" value="1"/>
</dbReference>
<dbReference type="OrthoDB" id="9806359at2"/>
<keyword evidence="3 12" id="KW-0808">Transferase</keyword>
<dbReference type="Pfam" id="PF01050">
    <property type="entry name" value="MannoseP_isomer"/>
    <property type="match status" value="1"/>
</dbReference>
<feature type="domain" description="Mannose-6-phosphate isomerase type II C-terminal" evidence="10">
    <location>
        <begin position="340"/>
        <end position="454"/>
    </location>
</feature>
<evidence type="ECO:0000256" key="7">
    <source>
        <dbReference type="ARBA" id="ARBA00047343"/>
    </source>
</evidence>
<dbReference type="EMBL" id="FZOT01000047">
    <property type="protein sequence ID" value="SNT40445.1"/>
    <property type="molecule type" value="Genomic_DNA"/>
</dbReference>
<dbReference type="InterPro" id="IPR054566">
    <property type="entry name" value="ManC/GMP-like_b-helix"/>
</dbReference>
<name>A0A239MCD9_9BURK</name>
<keyword evidence="5" id="KW-0547">Nucleotide-binding</keyword>
<dbReference type="FunFam" id="2.60.120.10:FF:000032">
    <property type="entry name" value="Mannose-1-phosphate guanylyltransferase/mannose-6-phosphate isomerase"/>
    <property type="match status" value="1"/>
</dbReference>
<organism evidence="12 13">
    <name type="scientific">Noviherbaspirillum humi</name>
    <dbReference type="NCBI Taxonomy" id="1688639"/>
    <lineage>
        <taxon>Bacteria</taxon>
        <taxon>Pseudomonadati</taxon>
        <taxon>Pseudomonadota</taxon>
        <taxon>Betaproteobacteria</taxon>
        <taxon>Burkholderiales</taxon>
        <taxon>Oxalobacteraceae</taxon>
        <taxon>Noviherbaspirillum</taxon>
    </lineage>
</organism>
<comment type="catalytic activity">
    <reaction evidence="7">
        <text>alpha-D-mannose 1-phosphate + GTP + H(+) = GDP-alpha-D-mannose + diphosphate</text>
        <dbReference type="Rhea" id="RHEA:15229"/>
        <dbReference type="ChEBI" id="CHEBI:15378"/>
        <dbReference type="ChEBI" id="CHEBI:33019"/>
        <dbReference type="ChEBI" id="CHEBI:37565"/>
        <dbReference type="ChEBI" id="CHEBI:57527"/>
        <dbReference type="ChEBI" id="CHEBI:58409"/>
        <dbReference type="EC" id="2.7.7.13"/>
    </reaction>
</comment>
<keyword evidence="13" id="KW-1185">Reference proteome</keyword>
<dbReference type="CDD" id="cd02213">
    <property type="entry name" value="cupin_PMI_typeII_C"/>
    <property type="match status" value="1"/>
</dbReference>
<dbReference type="GO" id="GO:0000271">
    <property type="term" value="P:polysaccharide biosynthetic process"/>
    <property type="evidence" value="ECO:0007669"/>
    <property type="project" value="InterPro"/>
</dbReference>
<evidence type="ECO:0000259" key="9">
    <source>
        <dbReference type="Pfam" id="PF00483"/>
    </source>
</evidence>
<dbReference type="InterPro" id="IPR006375">
    <property type="entry name" value="Man1P_GuaTrfase/Man6P_Isoase"/>
</dbReference>
<dbReference type="FunFam" id="3.90.550.10:FF:000046">
    <property type="entry name" value="Mannose-1-phosphate guanylyltransferase (GDP)"/>
    <property type="match status" value="1"/>
</dbReference>
<dbReference type="GO" id="GO:0005525">
    <property type="term" value="F:GTP binding"/>
    <property type="evidence" value="ECO:0007669"/>
    <property type="project" value="UniProtKB-KW"/>
</dbReference>
<evidence type="ECO:0000256" key="5">
    <source>
        <dbReference type="ARBA" id="ARBA00022741"/>
    </source>
</evidence>
<evidence type="ECO:0000259" key="10">
    <source>
        <dbReference type="Pfam" id="PF01050"/>
    </source>
</evidence>
<evidence type="ECO:0000256" key="4">
    <source>
        <dbReference type="ARBA" id="ARBA00022695"/>
    </source>
</evidence>
<dbReference type="InterPro" id="IPR005835">
    <property type="entry name" value="NTP_transferase_dom"/>
</dbReference>
<dbReference type="Pfam" id="PF22640">
    <property type="entry name" value="ManC_GMP_beta-helix"/>
    <property type="match status" value="1"/>
</dbReference>
<reference evidence="12 13" key="1">
    <citation type="submission" date="2017-06" db="EMBL/GenBank/DDBJ databases">
        <authorList>
            <person name="Kim H.J."/>
            <person name="Triplett B.A."/>
        </authorList>
    </citation>
    <scope>NUCLEOTIDE SEQUENCE [LARGE SCALE GENOMIC DNA]</scope>
    <source>
        <strain evidence="12 13">U15</strain>
    </source>
</reference>
<keyword evidence="4 12" id="KW-0548">Nucleotidyltransferase</keyword>
<evidence type="ECO:0000256" key="8">
    <source>
        <dbReference type="RuleBase" id="RU004190"/>
    </source>
</evidence>
<dbReference type="InterPro" id="IPR014710">
    <property type="entry name" value="RmlC-like_jellyroll"/>
</dbReference>
<keyword evidence="12" id="KW-0413">Isomerase</keyword>
<dbReference type="GO" id="GO:0016853">
    <property type="term" value="F:isomerase activity"/>
    <property type="evidence" value="ECO:0007669"/>
    <property type="project" value="UniProtKB-KW"/>
</dbReference>
<dbReference type="InterPro" id="IPR001538">
    <property type="entry name" value="Man6P_isomerase-2_C"/>
</dbReference>
<feature type="non-terminal residue" evidence="12">
    <location>
        <position position="1"/>
    </location>
</feature>
<evidence type="ECO:0000313" key="13">
    <source>
        <dbReference type="Proteomes" id="UP000198284"/>
    </source>
</evidence>
<protein>
    <recommendedName>
        <fullName evidence="2">mannose-1-phosphate guanylyltransferase</fullName>
        <ecNumber evidence="2">2.7.7.13</ecNumber>
    </recommendedName>
</protein>
<dbReference type="InterPro" id="IPR011051">
    <property type="entry name" value="RmlC_Cupin_sf"/>
</dbReference>
<dbReference type="Proteomes" id="UP000198284">
    <property type="component" value="Unassembled WGS sequence"/>
</dbReference>
<gene>
    <name evidence="12" type="ORF">SAMN06265795_1471</name>
</gene>
<sequence length="455" mass="50019">SRLWPLSRALRPKQFLGVTEDTTLFQLTLDRLKPLGAEAPIVVANDDHRFLVAEQCRALNVMPQSILLEPVARNTAPAIAVAAFAAQAKGDDPLLLVLPADHLIANVDAFAAAVKLGMEAAAEGFLVTFGTTPTYAETGYGYVKAGALQRGFSGDVRAVERFVEKPDLPTAQRYLDDGGYTWNSGMFLFRASSYLQELREHHPAMFDACQQAWTDAKHDYDFTRIDKAAFGRSPSDSIDYAVMEKTRKAAVIALDAGWSDVGAWSAVSQAVPADEQGNAARGDVLLEGAKNCYVHADCRLVTLVGVDDLVVVETSDAVLVAHKDRAQDVKKVVERLKAQNRPETEQHREVFRPWGSYDSIGNGARYQVKRITVNPGAKLSVQMHHHRAEHWVVVKGTARVKIDDSEQLVTENQSVYISIGQVHSLENPGKLPLELIEVQSGAYLGEDDIVRFEDK</sequence>
<feature type="domain" description="MannoseP isomerase/GMP-like beta-helix" evidence="11">
    <location>
        <begin position="289"/>
        <end position="336"/>
    </location>
</feature>
<feature type="non-terminal residue" evidence="12">
    <location>
        <position position="455"/>
    </location>
</feature>
<proteinExistence type="inferred from homology"/>
<dbReference type="PANTHER" id="PTHR46390:SF1">
    <property type="entry name" value="MANNOSE-1-PHOSPHATE GUANYLYLTRANSFERASE"/>
    <property type="match status" value="1"/>
</dbReference>